<reference evidence="1 2" key="1">
    <citation type="journal article" date="2014" name="Genome Announc.">
        <title>Draft Genome Sequence of the Haloacid-Degrading Burkholderia caribensis Strain MBA4.</title>
        <authorList>
            <person name="Pan Y."/>
            <person name="Kong K.F."/>
            <person name="Tsang J.S."/>
        </authorList>
    </citation>
    <scope>NUCLEOTIDE SEQUENCE [LARGE SCALE GENOMIC DNA]</scope>
    <source>
        <strain evidence="1 2">MBA4</strain>
        <plasmid evidence="2">Plasmid</plasmid>
    </source>
</reference>
<name>A0A0P0RP74_9BURK</name>
<protein>
    <submittedName>
        <fullName evidence="1">Uncharacterized protein</fullName>
    </submittedName>
</protein>
<accession>A0A0P0RP74</accession>
<dbReference type="AlphaFoldDB" id="A0A0P0RP74"/>
<dbReference type="EMBL" id="CP012748">
    <property type="protein sequence ID" value="ALL70759.1"/>
    <property type="molecule type" value="Genomic_DNA"/>
</dbReference>
<evidence type="ECO:0000313" key="2">
    <source>
        <dbReference type="Proteomes" id="UP000019146"/>
    </source>
</evidence>
<evidence type="ECO:0000313" key="1">
    <source>
        <dbReference type="EMBL" id="ALL70759.1"/>
    </source>
</evidence>
<sequence>MTACALDGRHASLPHIVMNLLCQDDTPGAARQIRRMPASADGPYRAATDGVTQCLNI</sequence>
<proteinExistence type="predicted"/>
<gene>
    <name evidence="1" type="ORF">K788_0004273</name>
</gene>
<geneLocation type="plasmid" evidence="2"/>
<organism evidence="1 2">
    <name type="scientific">Paraburkholderia caribensis MBA4</name>
    <dbReference type="NCBI Taxonomy" id="1323664"/>
    <lineage>
        <taxon>Bacteria</taxon>
        <taxon>Pseudomonadati</taxon>
        <taxon>Pseudomonadota</taxon>
        <taxon>Betaproteobacteria</taxon>
        <taxon>Burkholderiales</taxon>
        <taxon>Burkholderiaceae</taxon>
        <taxon>Paraburkholderia</taxon>
    </lineage>
</organism>
<dbReference type="Proteomes" id="UP000019146">
    <property type="component" value="Plasmid unnamed"/>
</dbReference>
<dbReference type="KEGG" id="bcai:K788_0004273"/>
<keyword evidence="1" id="KW-0614">Plasmid</keyword>